<proteinExistence type="predicted"/>
<sequence>MSIFLPDINVMVKDNPNITDYCIYVLMADCLEWKSISRQISPFRYASVEMTTVRYKTVNVTPPLRHCEPKGGPVMGSEAIFYAT</sequence>
<protein>
    <submittedName>
        <fullName evidence="1">Uncharacterized protein</fullName>
    </submittedName>
</protein>
<keyword evidence="2" id="KW-1185">Reference proteome</keyword>
<dbReference type="AlphaFoldDB" id="A0A366KPT0"/>
<evidence type="ECO:0000313" key="2">
    <source>
        <dbReference type="Proteomes" id="UP000252081"/>
    </source>
</evidence>
<accession>A0A366KPT0</accession>
<name>A0A366KPT0_9SPHI</name>
<evidence type="ECO:0000313" key="1">
    <source>
        <dbReference type="EMBL" id="RBQ02792.1"/>
    </source>
</evidence>
<organism evidence="1 2">
    <name type="scientific">Pedobacter miscanthi</name>
    <dbReference type="NCBI Taxonomy" id="2259170"/>
    <lineage>
        <taxon>Bacteria</taxon>
        <taxon>Pseudomonadati</taxon>
        <taxon>Bacteroidota</taxon>
        <taxon>Sphingobacteriia</taxon>
        <taxon>Sphingobacteriales</taxon>
        <taxon>Sphingobacteriaceae</taxon>
        <taxon>Pedobacter</taxon>
    </lineage>
</organism>
<dbReference type="EMBL" id="QNQU01000030">
    <property type="protein sequence ID" value="RBQ02792.1"/>
    <property type="molecule type" value="Genomic_DNA"/>
</dbReference>
<dbReference type="Proteomes" id="UP000252081">
    <property type="component" value="Unassembled WGS sequence"/>
</dbReference>
<reference evidence="1 2" key="1">
    <citation type="submission" date="2018-07" db="EMBL/GenBank/DDBJ databases">
        <title>A draft genome of a endophytic bacteria, a new species of Pedobacter.</title>
        <authorList>
            <person name="Zhang Z.D."/>
            <person name="Chen Z.J."/>
        </authorList>
    </citation>
    <scope>NUCLEOTIDE SEQUENCE [LARGE SCALE GENOMIC DNA]</scope>
    <source>
        <strain evidence="1 2">RS10</strain>
    </source>
</reference>
<comment type="caution">
    <text evidence="1">The sequence shown here is derived from an EMBL/GenBank/DDBJ whole genome shotgun (WGS) entry which is preliminary data.</text>
</comment>
<gene>
    <name evidence="1" type="ORF">DRW42_25035</name>
</gene>